<feature type="compositionally biased region" description="Basic and acidic residues" evidence="1">
    <location>
        <begin position="69"/>
        <end position="85"/>
    </location>
</feature>
<evidence type="ECO:0000256" key="1">
    <source>
        <dbReference type="SAM" id="MobiDB-lite"/>
    </source>
</evidence>
<gene>
    <name evidence="2" type="ORF">Q5Y72_15125</name>
</gene>
<feature type="region of interest" description="Disordered" evidence="1">
    <location>
        <begin position="65"/>
        <end position="85"/>
    </location>
</feature>
<protein>
    <submittedName>
        <fullName evidence="2">Uncharacterized protein</fullName>
    </submittedName>
</protein>
<organism evidence="2 3">
    <name type="scientific">Paracoccus spongiarum</name>
    <dbReference type="NCBI Taxonomy" id="3064387"/>
    <lineage>
        <taxon>Bacteria</taxon>
        <taxon>Pseudomonadati</taxon>
        <taxon>Pseudomonadota</taxon>
        <taxon>Alphaproteobacteria</taxon>
        <taxon>Rhodobacterales</taxon>
        <taxon>Paracoccaceae</taxon>
        <taxon>Paracoccus</taxon>
    </lineage>
</organism>
<evidence type="ECO:0000313" key="3">
    <source>
        <dbReference type="Proteomes" id="UP001224997"/>
    </source>
</evidence>
<dbReference type="RefSeq" id="WP_305964255.1">
    <property type="nucleotide sequence ID" value="NZ_JAVAMQ010000016.1"/>
</dbReference>
<proteinExistence type="predicted"/>
<reference evidence="2 3" key="1">
    <citation type="submission" date="2023-08" db="EMBL/GenBank/DDBJ databases">
        <authorList>
            <person name="Park J.-S."/>
        </authorList>
    </citation>
    <scope>NUCLEOTIDE SEQUENCE [LARGE SCALE GENOMIC DNA]</scope>
    <source>
        <strain evidence="2 3">2205BS29-5</strain>
    </source>
</reference>
<accession>A0ABT9JF09</accession>
<sequence>MTDLIHTPDWPADRVAEARAVIADAAHHSDRLVTIACEVLARHGATEAEREEARLLRLIVDARQPVRGRRNDGDHDDHRNREVQP</sequence>
<dbReference type="EMBL" id="JAVAMQ010000016">
    <property type="protein sequence ID" value="MDP5308413.1"/>
    <property type="molecule type" value="Genomic_DNA"/>
</dbReference>
<name>A0ABT9JF09_9RHOB</name>
<evidence type="ECO:0000313" key="2">
    <source>
        <dbReference type="EMBL" id="MDP5308413.1"/>
    </source>
</evidence>
<comment type="caution">
    <text evidence="2">The sequence shown here is derived from an EMBL/GenBank/DDBJ whole genome shotgun (WGS) entry which is preliminary data.</text>
</comment>
<keyword evidence="3" id="KW-1185">Reference proteome</keyword>
<dbReference type="Proteomes" id="UP001224997">
    <property type="component" value="Unassembled WGS sequence"/>
</dbReference>